<organism evidence="1 2">
    <name type="scientific">Shewanella electrodiphila</name>
    <dbReference type="NCBI Taxonomy" id="934143"/>
    <lineage>
        <taxon>Bacteria</taxon>
        <taxon>Pseudomonadati</taxon>
        <taxon>Pseudomonadota</taxon>
        <taxon>Gammaproteobacteria</taxon>
        <taxon>Alteromonadales</taxon>
        <taxon>Shewanellaceae</taxon>
        <taxon>Shewanella</taxon>
    </lineage>
</organism>
<dbReference type="InterPro" id="IPR022080">
    <property type="entry name" value="DUF3630"/>
</dbReference>
<gene>
    <name evidence="1" type="ORF">L2737_16690</name>
</gene>
<keyword evidence="2" id="KW-1185">Reference proteome</keyword>
<reference evidence="1 2" key="1">
    <citation type="submission" date="2022-01" db="EMBL/GenBank/DDBJ databases">
        <title>Whole genome-based taxonomy of the Shewanellaceae.</title>
        <authorList>
            <person name="Martin-Rodriguez A.J."/>
        </authorList>
    </citation>
    <scope>NUCLEOTIDE SEQUENCE [LARGE SCALE GENOMIC DNA]</scope>
    <source>
        <strain evidence="1 2">DSM 24955</strain>
    </source>
</reference>
<protein>
    <submittedName>
        <fullName evidence="1">DUF3630 family protein</fullName>
    </submittedName>
</protein>
<dbReference type="Proteomes" id="UP001202134">
    <property type="component" value="Unassembled WGS sequence"/>
</dbReference>
<accession>A0ABT0KSU6</accession>
<evidence type="ECO:0000313" key="2">
    <source>
        <dbReference type="Proteomes" id="UP001202134"/>
    </source>
</evidence>
<name>A0ABT0KSU6_9GAMM</name>
<comment type="caution">
    <text evidence="1">The sequence shown here is derived from an EMBL/GenBank/DDBJ whole genome shotgun (WGS) entry which is preliminary data.</text>
</comment>
<sequence length="131" mass="14779">MNSGSFEKKAPNSVAIKNAQLDDEALSILISANIDFERFEAFADPLALALDCEVRERQWGADRHQWLLNFEGSQLWLNYEFYGDICWISTETQADLEVLEYLMTLLVPLITSPNSSICTAQDASNKAKDDL</sequence>
<evidence type="ECO:0000313" key="1">
    <source>
        <dbReference type="EMBL" id="MCL1046937.1"/>
    </source>
</evidence>
<proteinExistence type="predicted"/>
<dbReference type="RefSeq" id="WP_248956469.1">
    <property type="nucleotide sequence ID" value="NZ_JAKIKU010000010.1"/>
</dbReference>
<dbReference type="EMBL" id="JAKIKU010000010">
    <property type="protein sequence ID" value="MCL1046937.1"/>
    <property type="molecule type" value="Genomic_DNA"/>
</dbReference>
<dbReference type="Pfam" id="PF12305">
    <property type="entry name" value="DUF3630"/>
    <property type="match status" value="1"/>
</dbReference>